<sequence>MKTTTKTTVLSIFSALVFFTACSSDDDGSSNEVLLTDDEIPSEITTYVSTHFDTSTITRAEKETENSGITYEVLLDLNYQLEFNSDLEIVEIDGITALPDSVIPELILEYVTTNYPNQVITDWELETNYQQVELNNGYELEFELNGDFIRLDKD</sequence>
<comment type="caution">
    <text evidence="3">The sequence shown here is derived from an EMBL/GenBank/DDBJ whole genome shotgun (WGS) entry which is preliminary data.</text>
</comment>
<accession>A0A9X0YL78</accession>
<evidence type="ECO:0000259" key="2">
    <source>
        <dbReference type="Pfam" id="PF11396"/>
    </source>
</evidence>
<dbReference type="EMBL" id="JAUSUU010000007">
    <property type="protein sequence ID" value="MDQ0335933.1"/>
    <property type="molecule type" value="Genomic_DNA"/>
</dbReference>
<dbReference type="RefSeq" id="WP_057780127.1">
    <property type="nucleotide sequence ID" value="NZ_JAGGJQ010000007.1"/>
</dbReference>
<dbReference type="OrthoDB" id="710080at2"/>
<reference evidence="3" key="1">
    <citation type="submission" date="2021-03" db="EMBL/GenBank/DDBJ databases">
        <title>Genomic Encyclopedia of Type Strains, Phase IV (KMG-IV): sequencing the most valuable type-strain genomes for metagenomic binning, comparative biology and taxonomic classification.</title>
        <authorList>
            <person name="Goeker M."/>
        </authorList>
    </citation>
    <scope>NUCLEOTIDE SEQUENCE</scope>
    <source>
        <strain evidence="3">DSM 15523</strain>
        <strain evidence="4 6">DSM 16476</strain>
    </source>
</reference>
<dbReference type="Gene3D" id="3.40.1420.30">
    <property type="match status" value="1"/>
</dbReference>
<dbReference type="Pfam" id="PF11396">
    <property type="entry name" value="PepSY_like"/>
    <property type="match status" value="1"/>
</dbReference>
<feature type="domain" description="Putative beta-lactamase-inhibitor-like PepSY-like" evidence="2">
    <location>
        <begin position="70"/>
        <end position="149"/>
    </location>
</feature>
<dbReference type="PROSITE" id="PS51257">
    <property type="entry name" value="PROKAR_LIPOPROTEIN"/>
    <property type="match status" value="1"/>
</dbReference>
<dbReference type="SUPFAM" id="SSF160574">
    <property type="entry name" value="BT0923-like"/>
    <property type="match status" value="1"/>
</dbReference>
<protein>
    <recommendedName>
        <fullName evidence="2">Putative beta-lactamase-inhibitor-like PepSY-like domain-containing protein</fullName>
    </recommendedName>
</protein>
<gene>
    <name evidence="3" type="ORF">J2Z56_002584</name>
    <name evidence="4" type="ORF">J2Z57_002385</name>
</gene>
<keyword evidence="6" id="KW-1185">Reference proteome</keyword>
<evidence type="ECO:0000313" key="5">
    <source>
        <dbReference type="Proteomes" id="UP001138672"/>
    </source>
</evidence>
<evidence type="ECO:0000313" key="6">
    <source>
        <dbReference type="Proteomes" id="UP001231587"/>
    </source>
</evidence>
<dbReference type="AlphaFoldDB" id="A0A9X0YL78"/>
<evidence type="ECO:0000313" key="3">
    <source>
        <dbReference type="EMBL" id="MBP1840654.1"/>
    </source>
</evidence>
<feature type="chain" id="PRO_5040755450" description="Putative beta-lactamase-inhibitor-like PepSY-like domain-containing protein" evidence="1">
    <location>
        <begin position="24"/>
        <end position="154"/>
    </location>
</feature>
<name>A0A9X0YL78_9FLAO</name>
<feature type="signal peptide" evidence="1">
    <location>
        <begin position="1"/>
        <end position="23"/>
    </location>
</feature>
<dbReference type="EMBL" id="JAGGJQ010000007">
    <property type="protein sequence ID" value="MBP1840654.1"/>
    <property type="molecule type" value="Genomic_DNA"/>
</dbReference>
<evidence type="ECO:0000256" key="1">
    <source>
        <dbReference type="SAM" id="SignalP"/>
    </source>
</evidence>
<dbReference type="Proteomes" id="UP001231587">
    <property type="component" value="Unassembled WGS sequence"/>
</dbReference>
<evidence type="ECO:0000313" key="4">
    <source>
        <dbReference type="EMBL" id="MDQ0335933.1"/>
    </source>
</evidence>
<dbReference type="Proteomes" id="UP001138672">
    <property type="component" value="Unassembled WGS sequence"/>
</dbReference>
<dbReference type="InterPro" id="IPR021533">
    <property type="entry name" value="PepSY-like"/>
</dbReference>
<proteinExistence type="predicted"/>
<keyword evidence="1" id="KW-0732">Signal</keyword>
<organism evidence="3 5">
    <name type="scientific">Formosa algae</name>
    <dbReference type="NCBI Taxonomy" id="225843"/>
    <lineage>
        <taxon>Bacteria</taxon>
        <taxon>Pseudomonadati</taxon>
        <taxon>Bacteroidota</taxon>
        <taxon>Flavobacteriia</taxon>
        <taxon>Flavobacteriales</taxon>
        <taxon>Flavobacteriaceae</taxon>
        <taxon>Formosa</taxon>
    </lineage>
</organism>